<name>A0A068YAY5_ECHMU</name>
<organism evidence="4 5">
    <name type="scientific">Echinococcus multilocularis</name>
    <name type="common">Fox tapeworm</name>
    <dbReference type="NCBI Taxonomy" id="6211"/>
    <lineage>
        <taxon>Eukaryota</taxon>
        <taxon>Metazoa</taxon>
        <taxon>Spiralia</taxon>
        <taxon>Lophotrochozoa</taxon>
        <taxon>Platyhelminthes</taxon>
        <taxon>Cestoda</taxon>
        <taxon>Eucestoda</taxon>
        <taxon>Cyclophyllidea</taxon>
        <taxon>Taeniidae</taxon>
        <taxon>Echinococcus</taxon>
    </lineage>
</organism>
<evidence type="ECO:0000256" key="1">
    <source>
        <dbReference type="ARBA" id="ARBA00008552"/>
    </source>
</evidence>
<reference evidence="4" key="2">
    <citation type="submission" date="2015-11" db="EMBL/GenBank/DDBJ databases">
        <authorList>
            <person name="Zhang Y."/>
            <person name="Guo Z."/>
        </authorList>
    </citation>
    <scope>NUCLEOTIDE SEQUENCE</scope>
</reference>
<reference evidence="4" key="1">
    <citation type="journal article" date="2013" name="Nature">
        <title>The genomes of four tapeworm species reveal adaptations to parasitism.</title>
        <authorList>
            <person name="Tsai I.J."/>
            <person name="Zarowiecki M."/>
            <person name="Holroyd N."/>
            <person name="Garciarrubio A."/>
            <person name="Sanchez-Flores A."/>
            <person name="Brooks K.L."/>
            <person name="Tracey A."/>
            <person name="Bobes R.J."/>
            <person name="Fragoso G."/>
            <person name="Sciutto E."/>
            <person name="Aslett M."/>
            <person name="Beasley H."/>
            <person name="Bennett H.M."/>
            <person name="Cai J."/>
            <person name="Camicia F."/>
            <person name="Clark R."/>
            <person name="Cucher M."/>
            <person name="De Silva N."/>
            <person name="Day T.A."/>
            <person name="Deplazes P."/>
            <person name="Estrada K."/>
            <person name="Fernandez C."/>
            <person name="Holland P.W."/>
            <person name="Hou J."/>
            <person name="Hu S."/>
            <person name="Huckvale T."/>
            <person name="Hung S.S."/>
            <person name="Kamenetzky L."/>
            <person name="Keane J.A."/>
            <person name="Kiss F."/>
            <person name="Koziol U."/>
            <person name="Lambert O."/>
            <person name="Liu K."/>
            <person name="Luo X."/>
            <person name="Luo Y."/>
            <person name="Macchiaroli N."/>
            <person name="Nichol S."/>
            <person name="Paps J."/>
            <person name="Parkinson J."/>
            <person name="Pouchkina-Stantcheva N."/>
            <person name="Riddiford N."/>
            <person name="Rosenzvit M."/>
            <person name="Salinas G."/>
            <person name="Wasmuth J.D."/>
            <person name="Zamanian M."/>
            <person name="Zheng Y."/>
            <person name="Cai X."/>
            <person name="Soberon X."/>
            <person name="Olson P.D."/>
            <person name="Laclette J.P."/>
            <person name="Brehm K."/>
            <person name="Berriman M."/>
            <person name="Garciarrubio A."/>
            <person name="Bobes R.J."/>
            <person name="Fragoso G."/>
            <person name="Sanchez-Flores A."/>
            <person name="Estrada K."/>
            <person name="Cevallos M.A."/>
            <person name="Morett E."/>
            <person name="Gonzalez V."/>
            <person name="Portillo T."/>
            <person name="Ochoa-Leyva A."/>
            <person name="Jose M.V."/>
            <person name="Sciutto E."/>
            <person name="Landa A."/>
            <person name="Jimenez L."/>
            <person name="Valdes V."/>
            <person name="Carrero J.C."/>
            <person name="Larralde C."/>
            <person name="Morales-Montor J."/>
            <person name="Limon-Lason J."/>
            <person name="Soberon X."/>
            <person name="Laclette J.P."/>
        </authorList>
    </citation>
    <scope>NUCLEOTIDE SEQUENCE [LARGE SCALE GENOMIC DNA]</scope>
</reference>
<dbReference type="GO" id="GO:0071567">
    <property type="term" value="F:deUFMylase activity"/>
    <property type="evidence" value="ECO:0007669"/>
    <property type="project" value="TreeGrafter"/>
</dbReference>
<dbReference type="GO" id="GO:0006508">
    <property type="term" value="P:proteolysis"/>
    <property type="evidence" value="ECO:0007669"/>
    <property type="project" value="UniProtKB-KW"/>
</dbReference>
<dbReference type="Gene3D" id="3.90.70.130">
    <property type="match status" value="1"/>
</dbReference>
<sequence length="215" mass="24778">MLRITSQDCLNGVDREKETPYTFKGVVEYWHYGGQKIDDRGWGCGYRTLQTIISWFKMNLSLQSTFPDIDDIQLALIDAGDKPRSFYKSHDWIGSVEAGIVVQHLTNTDYRIVQVPNGRFGKEHLAKIRDHFQRAGAPIMMGGIKDCSSKCILAMKKNENPDSASLLILDPHYYTTDEEPDLPYLWKEGWLKWCNTEDLSETDFYNMCMPMAAYK</sequence>
<dbReference type="Pfam" id="PF07910">
    <property type="entry name" value="Peptidase_C78"/>
    <property type="match status" value="1"/>
</dbReference>
<dbReference type="OMA" id="AISWIIN"/>
<keyword evidence="5" id="KW-1185">Reference proteome</keyword>
<dbReference type="AlphaFoldDB" id="A0A068YAY5"/>
<dbReference type="Proteomes" id="UP000017246">
    <property type="component" value="Unassembled WGS sequence"/>
</dbReference>
<protein>
    <submittedName>
        <fullName evidence="4">Ufm1 specific protease 1</fullName>
    </submittedName>
</protein>
<evidence type="ECO:0000313" key="5">
    <source>
        <dbReference type="Proteomes" id="UP000017246"/>
    </source>
</evidence>
<evidence type="ECO:0000259" key="3">
    <source>
        <dbReference type="Pfam" id="PF07910"/>
    </source>
</evidence>
<evidence type="ECO:0000256" key="2">
    <source>
        <dbReference type="ARBA" id="ARBA00022801"/>
    </source>
</evidence>
<dbReference type="PANTHER" id="PTHR48153:SF3">
    <property type="entry name" value="INACTIVE UFM1-SPECIFIC PROTEASE 1"/>
    <property type="match status" value="1"/>
</dbReference>
<dbReference type="STRING" id="6211.A0A068YAY5"/>
<dbReference type="OrthoDB" id="417506at2759"/>
<accession>A0A068YAY5</accession>
<feature type="domain" description="UFSP1/2/DUB catalytic" evidence="3">
    <location>
        <begin position="21"/>
        <end position="208"/>
    </location>
</feature>
<dbReference type="InterPro" id="IPR038765">
    <property type="entry name" value="Papain-like_cys_pep_sf"/>
</dbReference>
<dbReference type="PANTHER" id="PTHR48153">
    <property type="entry name" value="UFM1-SPECIFIC PROTEASE 2"/>
    <property type="match status" value="1"/>
</dbReference>
<comment type="similarity">
    <text evidence="1">Belongs to the peptidase C78 family.</text>
</comment>
<keyword evidence="2" id="KW-0378">Hydrolase</keyword>
<evidence type="ECO:0000313" key="4">
    <source>
        <dbReference type="EMBL" id="CDS40418.1"/>
    </source>
</evidence>
<dbReference type="MEROPS" id="C78.001"/>
<dbReference type="eggNOG" id="KOG2433">
    <property type="taxonomic scope" value="Eukaryota"/>
</dbReference>
<dbReference type="EMBL" id="LN902841">
    <property type="protein sequence ID" value="CDS40418.1"/>
    <property type="molecule type" value="Genomic_DNA"/>
</dbReference>
<gene>
    <name evidence="4" type="ORF">EmuJ_000799700</name>
</gene>
<proteinExistence type="inferred from homology"/>
<dbReference type="SUPFAM" id="SSF54001">
    <property type="entry name" value="Cysteine proteinases"/>
    <property type="match status" value="1"/>
</dbReference>
<dbReference type="InterPro" id="IPR012462">
    <property type="entry name" value="UFSP1/2_DUB_cat"/>
</dbReference>
<keyword evidence="4" id="KW-0645">Protease</keyword>